<dbReference type="InterPro" id="IPR011991">
    <property type="entry name" value="ArsR-like_HTH"/>
</dbReference>
<reference evidence="3 4" key="1">
    <citation type="submission" date="2019-10" db="EMBL/GenBank/DDBJ databases">
        <title>Nocardia macrotermitis sp. nov. and Nocardia aurantia sp. nov., isolated from the gut of fungus growing-termite Macrotermes natalensis.</title>
        <authorList>
            <person name="Benndorf R."/>
            <person name="Schwitalla J."/>
            <person name="Martin K."/>
            <person name="De Beer W."/>
            <person name="Kaster A.-K."/>
            <person name="Vollmers J."/>
            <person name="Poulsen M."/>
            <person name="Beemelmanns C."/>
        </authorList>
    </citation>
    <scope>NUCLEOTIDE SEQUENCE [LARGE SCALE GENOMIC DNA]</scope>
    <source>
        <strain evidence="3 4">RB20</strain>
    </source>
</reference>
<organism evidence="3 4">
    <name type="scientific">Nocardia macrotermitis</name>
    <dbReference type="NCBI Taxonomy" id="2585198"/>
    <lineage>
        <taxon>Bacteria</taxon>
        <taxon>Bacillati</taxon>
        <taxon>Actinomycetota</taxon>
        <taxon>Actinomycetes</taxon>
        <taxon>Mycobacteriales</taxon>
        <taxon>Nocardiaceae</taxon>
        <taxon>Nocardia</taxon>
    </lineage>
</organism>
<dbReference type="Proteomes" id="UP000438448">
    <property type="component" value="Unassembled WGS sequence"/>
</dbReference>
<dbReference type="InterPro" id="IPR013538">
    <property type="entry name" value="ASHA1/2-like_C"/>
</dbReference>
<dbReference type="SUPFAM" id="SSF55961">
    <property type="entry name" value="Bet v1-like"/>
    <property type="match status" value="1"/>
</dbReference>
<dbReference type="Gene3D" id="1.10.10.10">
    <property type="entry name" value="Winged helix-like DNA-binding domain superfamily/Winged helix DNA-binding domain"/>
    <property type="match status" value="1"/>
</dbReference>
<dbReference type="InterPro" id="IPR036390">
    <property type="entry name" value="WH_DNA-bd_sf"/>
</dbReference>
<comment type="caution">
    <text evidence="3">The sequence shown here is derived from an EMBL/GenBank/DDBJ whole genome shotgun (WGS) entry which is preliminary data.</text>
</comment>
<evidence type="ECO:0000313" key="4">
    <source>
        <dbReference type="Proteomes" id="UP000438448"/>
    </source>
</evidence>
<dbReference type="PANTHER" id="PTHR38600:SF1">
    <property type="entry name" value="TRANSCRIPTIONAL REGULATORY PROTEIN"/>
    <property type="match status" value="1"/>
</dbReference>
<gene>
    <name evidence="3" type="ORF">NRB20_51690</name>
</gene>
<proteinExistence type="inferred from homology"/>
<dbReference type="NCBIfam" id="NF033788">
    <property type="entry name" value="HTH_metalloreg"/>
    <property type="match status" value="1"/>
</dbReference>
<dbReference type="CDD" id="cd08893">
    <property type="entry name" value="SRPBCC_CalC_Aha1-like_GntR-HTH"/>
    <property type="match status" value="1"/>
</dbReference>
<dbReference type="Pfam" id="PF08327">
    <property type="entry name" value="AHSA1"/>
    <property type="match status" value="1"/>
</dbReference>
<dbReference type="PRINTS" id="PR00778">
    <property type="entry name" value="HTHARSR"/>
</dbReference>
<dbReference type="Pfam" id="PF12840">
    <property type="entry name" value="HTH_20"/>
    <property type="match status" value="1"/>
</dbReference>
<evidence type="ECO:0000313" key="3">
    <source>
        <dbReference type="EMBL" id="MQY22056.1"/>
    </source>
</evidence>
<dbReference type="AlphaFoldDB" id="A0A7K0D8G4"/>
<dbReference type="CDD" id="cd00090">
    <property type="entry name" value="HTH_ARSR"/>
    <property type="match status" value="1"/>
</dbReference>
<accession>A0A7K0D8G4</accession>
<feature type="domain" description="HTH arsR-type" evidence="2">
    <location>
        <begin position="9"/>
        <end position="104"/>
    </location>
</feature>
<evidence type="ECO:0000259" key="2">
    <source>
        <dbReference type="PROSITE" id="PS50987"/>
    </source>
</evidence>
<protein>
    <recommendedName>
        <fullName evidence="2">HTH arsR-type domain-containing protein</fullName>
    </recommendedName>
</protein>
<dbReference type="InterPro" id="IPR023393">
    <property type="entry name" value="START-like_dom_sf"/>
</dbReference>
<dbReference type="OrthoDB" id="9815653at2"/>
<dbReference type="PANTHER" id="PTHR38600">
    <property type="entry name" value="TRANSCRIPTIONAL REGULATORY PROTEIN"/>
    <property type="match status" value="1"/>
</dbReference>
<dbReference type="EMBL" id="WEGK01000012">
    <property type="protein sequence ID" value="MQY22056.1"/>
    <property type="molecule type" value="Genomic_DNA"/>
</dbReference>
<dbReference type="SMART" id="SM00418">
    <property type="entry name" value="HTH_ARSR"/>
    <property type="match status" value="1"/>
</dbReference>
<dbReference type="InterPro" id="IPR036388">
    <property type="entry name" value="WH-like_DNA-bd_sf"/>
</dbReference>
<sequence length="274" mass="31332">MQVNTCIIWSVQSEPDIDAVFKALADGTRRLLLDRLREHNGQTLRELCERVDMARQSLTQHLDILERAGLVTVLRRGRERVHYINPTPIHDIEQRWISVFDRPRLDVLRAIKNQAEEYAMTTTVPSYVYVTYIHASAEHVWKALTDADLTAQYWFHENVSDWEPGSPWEHRRADGSGTIDVVGKVLESEPPTKLVLTFEDSPEEDRSPSVVTFLVESHRDIVRLTVTHENLPNEEMLQGISRGWPSVIANLKSLLETGKVLPQAPWEMDSAAHA</sequence>
<dbReference type="SUPFAM" id="SSF46785">
    <property type="entry name" value="Winged helix' DNA-binding domain"/>
    <property type="match status" value="1"/>
</dbReference>
<dbReference type="InterPro" id="IPR001845">
    <property type="entry name" value="HTH_ArsR_DNA-bd_dom"/>
</dbReference>
<dbReference type="GO" id="GO:0003700">
    <property type="term" value="F:DNA-binding transcription factor activity"/>
    <property type="evidence" value="ECO:0007669"/>
    <property type="project" value="InterPro"/>
</dbReference>
<name>A0A7K0D8G4_9NOCA</name>
<dbReference type="PROSITE" id="PS50987">
    <property type="entry name" value="HTH_ARSR_2"/>
    <property type="match status" value="1"/>
</dbReference>
<keyword evidence="4" id="KW-1185">Reference proteome</keyword>
<comment type="similarity">
    <text evidence="1">Belongs to the AHA1 family.</text>
</comment>
<dbReference type="Gene3D" id="3.30.530.20">
    <property type="match status" value="1"/>
</dbReference>
<evidence type="ECO:0000256" key="1">
    <source>
        <dbReference type="ARBA" id="ARBA00006817"/>
    </source>
</evidence>